<evidence type="ECO:0000256" key="2">
    <source>
        <dbReference type="ARBA" id="ARBA00022729"/>
    </source>
</evidence>
<reference evidence="7" key="2">
    <citation type="submission" date="2025-08" db="UniProtKB">
        <authorList>
            <consortium name="Ensembl"/>
        </authorList>
    </citation>
    <scope>IDENTIFICATION</scope>
</reference>
<dbReference type="GeneTree" id="ENSGT00940000159412"/>
<organism evidence="7 8">
    <name type="scientific">Ursus americanus</name>
    <name type="common">American black bear</name>
    <name type="synonym">Euarctos americanus</name>
    <dbReference type="NCBI Taxonomy" id="9643"/>
    <lineage>
        <taxon>Eukaryota</taxon>
        <taxon>Metazoa</taxon>
        <taxon>Chordata</taxon>
        <taxon>Craniata</taxon>
        <taxon>Vertebrata</taxon>
        <taxon>Euteleostomi</taxon>
        <taxon>Mammalia</taxon>
        <taxon>Eutheria</taxon>
        <taxon>Laurasiatheria</taxon>
        <taxon>Carnivora</taxon>
        <taxon>Caniformia</taxon>
        <taxon>Ursidae</taxon>
        <taxon>Ursus</taxon>
    </lineage>
</organism>
<dbReference type="Gene3D" id="3.80.10.10">
    <property type="entry name" value="Ribonuclease Inhibitor"/>
    <property type="match status" value="1"/>
</dbReference>
<dbReference type="FunFam" id="3.80.10.10:FF:000163">
    <property type="entry name" value="Tyrosine-protein kinase receptor"/>
    <property type="match status" value="1"/>
</dbReference>
<dbReference type="InterPro" id="IPR031635">
    <property type="entry name" value="NTRK_LRRCT"/>
</dbReference>
<dbReference type="SMART" id="SM00082">
    <property type="entry name" value="LRRCT"/>
    <property type="match status" value="1"/>
</dbReference>
<feature type="region of interest" description="Disordered" evidence="4">
    <location>
        <begin position="233"/>
        <end position="333"/>
    </location>
</feature>
<keyword evidence="3" id="KW-0677">Repeat</keyword>
<keyword evidence="2 5" id="KW-0732">Signal</keyword>
<feature type="signal peptide" evidence="5">
    <location>
        <begin position="1"/>
        <end position="19"/>
    </location>
</feature>
<dbReference type="GO" id="GO:0005886">
    <property type="term" value="C:plasma membrane"/>
    <property type="evidence" value="ECO:0007669"/>
    <property type="project" value="TreeGrafter"/>
</dbReference>
<dbReference type="InterPro" id="IPR000483">
    <property type="entry name" value="Cys-rich_flank_reg_C"/>
</dbReference>
<evidence type="ECO:0000256" key="1">
    <source>
        <dbReference type="ARBA" id="ARBA00022614"/>
    </source>
</evidence>
<gene>
    <name evidence="7" type="primary">NTRK1</name>
</gene>
<feature type="domain" description="LRRCT" evidence="6">
    <location>
        <begin position="127"/>
        <end position="171"/>
    </location>
</feature>
<feature type="compositionally biased region" description="Pro residues" evidence="4">
    <location>
        <begin position="298"/>
        <end position="310"/>
    </location>
</feature>
<dbReference type="Proteomes" id="UP000291022">
    <property type="component" value="Unassembled WGS sequence"/>
</dbReference>
<evidence type="ECO:0000256" key="3">
    <source>
        <dbReference type="ARBA" id="ARBA00022737"/>
    </source>
</evidence>
<dbReference type="InterPro" id="IPR050541">
    <property type="entry name" value="LRR_TM_domain-containing"/>
</dbReference>
<dbReference type="PANTHER" id="PTHR24369:SF204">
    <property type="entry name" value="PROTEIN PHOSPHATASE 1 REGULATORY SUBUNIT 29-RELATED"/>
    <property type="match status" value="1"/>
</dbReference>
<reference evidence="7" key="3">
    <citation type="submission" date="2025-09" db="UniProtKB">
        <authorList>
            <consortium name="Ensembl"/>
        </authorList>
    </citation>
    <scope>IDENTIFICATION</scope>
</reference>
<feature type="chain" id="PRO_5019455588" evidence="5">
    <location>
        <begin position="20"/>
        <end position="397"/>
    </location>
</feature>
<keyword evidence="1" id="KW-0433">Leucine-rich repeat</keyword>
<keyword evidence="8" id="KW-1185">Reference proteome</keyword>
<evidence type="ECO:0000256" key="4">
    <source>
        <dbReference type="SAM" id="MobiDB-lite"/>
    </source>
</evidence>
<dbReference type="InterPro" id="IPR032675">
    <property type="entry name" value="LRR_dom_sf"/>
</dbReference>
<feature type="compositionally biased region" description="Low complexity" evidence="4">
    <location>
        <begin position="311"/>
        <end position="330"/>
    </location>
</feature>
<evidence type="ECO:0000313" key="8">
    <source>
        <dbReference type="Proteomes" id="UP000291022"/>
    </source>
</evidence>
<sequence>PALAVIVFPLLLRLPPHRAPTVPPILTVKSWDTMQFRAARSRCTNLLAASYVENQEQLQHLDATHLRGLGELRDLTIVKSGLHSVAPDAFRFTPRLSRLNLSFNALESLSWKTVQGLSLQELVLSGNPLHCTCALHWLLRWEEEGLGGVRGQKLQCPGQGPLTILSNASCGVPVLKLQMPNASVDVGDNVSLQCLVEGRGLEGAGWILTELEELATVTSRPACSCTRRSSCITGASPSRWTGSRRPLCAGSSMAPRSTRPASSSPSSWSPRPTRQCGTAACASTSPPTSTTATTRCWPPTPRARPLPSSWPPSWTTLSSSTPRTPSPTLTAHPETQWRRRMKHLLGSQWLWAWQSLPASSFRRSSLCSTNVDGGTSLGSTAQLCWLQRTDWPCPCTS</sequence>
<evidence type="ECO:0000259" key="6">
    <source>
        <dbReference type="SMART" id="SM00082"/>
    </source>
</evidence>
<accession>A0A452REQ0</accession>
<evidence type="ECO:0000313" key="7">
    <source>
        <dbReference type="Ensembl" id="ENSUAMP00000017238.1"/>
    </source>
</evidence>
<dbReference type="Pfam" id="PF13855">
    <property type="entry name" value="LRR_8"/>
    <property type="match status" value="1"/>
</dbReference>
<evidence type="ECO:0000256" key="5">
    <source>
        <dbReference type="SAM" id="SignalP"/>
    </source>
</evidence>
<feature type="compositionally biased region" description="Low complexity" evidence="4">
    <location>
        <begin position="251"/>
        <end position="297"/>
    </location>
</feature>
<dbReference type="SUPFAM" id="SSF52058">
    <property type="entry name" value="L domain-like"/>
    <property type="match status" value="1"/>
</dbReference>
<protein>
    <submittedName>
        <fullName evidence="7">Neurotrophic receptor tyrosine kinase 1</fullName>
    </submittedName>
</protein>
<dbReference type="InterPro" id="IPR001611">
    <property type="entry name" value="Leu-rich_rpt"/>
</dbReference>
<name>A0A452REQ0_URSAM</name>
<reference evidence="8" key="1">
    <citation type="submission" date="2016-06" db="EMBL/GenBank/DDBJ databases">
        <title>De novo assembly and RNA-Seq shows season-dependent expression and editing in black bear kidneys.</title>
        <authorList>
            <person name="Korstanje R."/>
            <person name="Srivastava A."/>
            <person name="Sarsani V.K."/>
            <person name="Sheehan S.M."/>
            <person name="Seger R.L."/>
            <person name="Barter M.E."/>
            <person name="Lindqvist C."/>
            <person name="Brody L.C."/>
            <person name="Mullikin J.C."/>
        </authorList>
    </citation>
    <scope>NUCLEOTIDE SEQUENCE [LARGE SCALE GENOMIC DNA]</scope>
</reference>
<proteinExistence type="predicted"/>
<dbReference type="AlphaFoldDB" id="A0A452REQ0"/>
<dbReference type="Ensembl" id="ENSUAMT00000019285.1">
    <property type="protein sequence ID" value="ENSUAMP00000017238.1"/>
    <property type="gene ID" value="ENSUAMG00000013675.1"/>
</dbReference>
<dbReference type="PANTHER" id="PTHR24369">
    <property type="entry name" value="ANTIGEN BSP, PUTATIVE-RELATED"/>
    <property type="match status" value="1"/>
</dbReference>
<dbReference type="Pfam" id="PF16920">
    <property type="entry name" value="LRRCT_2"/>
    <property type="match status" value="1"/>
</dbReference>